<dbReference type="CDD" id="cd20071">
    <property type="entry name" value="SET_SMYD"/>
    <property type="match status" value="1"/>
</dbReference>
<dbReference type="PROSITE" id="PS01360">
    <property type="entry name" value="ZF_MYND_1"/>
    <property type="match status" value="1"/>
</dbReference>
<evidence type="ECO:0000256" key="2">
    <source>
        <dbReference type="ARBA" id="ARBA00022771"/>
    </source>
</evidence>
<evidence type="ECO:0000259" key="6">
    <source>
        <dbReference type="PROSITE" id="PS50865"/>
    </source>
</evidence>
<gene>
    <name evidence="7" type="ORF">PAC_14306</name>
</gene>
<feature type="domain" description="MYND-type" evidence="6">
    <location>
        <begin position="480"/>
        <end position="520"/>
    </location>
</feature>
<feature type="domain" description="SET" evidence="5">
    <location>
        <begin position="7"/>
        <end position="152"/>
    </location>
</feature>
<organism evidence="7 8">
    <name type="scientific">Phialocephala subalpina</name>
    <dbReference type="NCBI Taxonomy" id="576137"/>
    <lineage>
        <taxon>Eukaryota</taxon>
        <taxon>Fungi</taxon>
        <taxon>Dikarya</taxon>
        <taxon>Ascomycota</taxon>
        <taxon>Pezizomycotina</taxon>
        <taxon>Leotiomycetes</taxon>
        <taxon>Helotiales</taxon>
        <taxon>Mollisiaceae</taxon>
        <taxon>Phialocephala</taxon>
        <taxon>Phialocephala fortinii species complex</taxon>
    </lineage>
</organism>
<dbReference type="Gene3D" id="6.10.140.2220">
    <property type="match status" value="1"/>
</dbReference>
<dbReference type="PANTHER" id="PTHR47332">
    <property type="entry name" value="SET DOMAIN-CONTAINING PROTEIN 5"/>
    <property type="match status" value="1"/>
</dbReference>
<evidence type="ECO:0000256" key="3">
    <source>
        <dbReference type="ARBA" id="ARBA00022833"/>
    </source>
</evidence>
<dbReference type="Proteomes" id="UP000184330">
    <property type="component" value="Unassembled WGS sequence"/>
</dbReference>
<dbReference type="Gene3D" id="2.170.270.10">
    <property type="entry name" value="SET domain"/>
    <property type="match status" value="1"/>
</dbReference>
<evidence type="ECO:0000256" key="1">
    <source>
        <dbReference type="ARBA" id="ARBA00022723"/>
    </source>
</evidence>
<dbReference type="Pfam" id="PF00856">
    <property type="entry name" value="SET"/>
    <property type="match status" value="1"/>
</dbReference>
<dbReference type="SMART" id="SM00317">
    <property type="entry name" value="SET"/>
    <property type="match status" value="1"/>
</dbReference>
<dbReference type="Pfam" id="PF01753">
    <property type="entry name" value="zf-MYND"/>
    <property type="match status" value="1"/>
</dbReference>
<dbReference type="PROSITE" id="PS50280">
    <property type="entry name" value="SET"/>
    <property type="match status" value="1"/>
</dbReference>
<dbReference type="PROSITE" id="PS50865">
    <property type="entry name" value="ZF_MYND_2"/>
    <property type="match status" value="1"/>
</dbReference>
<evidence type="ECO:0000259" key="5">
    <source>
        <dbReference type="PROSITE" id="PS50280"/>
    </source>
</evidence>
<dbReference type="SUPFAM" id="SSF82199">
    <property type="entry name" value="SET domain"/>
    <property type="match status" value="1"/>
</dbReference>
<accession>A0A1L7XHC2</accession>
<dbReference type="SUPFAM" id="SSF144232">
    <property type="entry name" value="HIT/MYND zinc finger-like"/>
    <property type="match status" value="1"/>
</dbReference>
<dbReference type="EMBL" id="FJOG01000026">
    <property type="protein sequence ID" value="CZR64408.1"/>
    <property type="molecule type" value="Genomic_DNA"/>
</dbReference>
<sequence>MQSTADNSMYALQDVPGKGKGLVAMEKISKGTRILSEEAVITVTGQVSSERLRTSICQQVEALSQRQRQAFLSMHNIHPYRNAAEQYLGIVQTNSLPAEAVGDKGAIFLEACRINHACDNNAQKNWNEKIKRHTVYASRDINKGEEITITYLSPLKNRKARQKALQESFGFACLCRLCSLPPEQSQESDRRLEEIHRLDGVIDRLGTEGILVSPLRTLRYFDQQVRLYNEQGREDVGFAQAFVNAAQLAIANSDLARGRIFAERAASVWKTTIGGDSKQAIKHGALAQDSSKYELYGISMKWKTKVDEAPRGLELGGFEDWLWKREKPNHPGQLADLRNRATFPGFINLPGENGVDPEFYENSDTGPYRPRHHWCFLGEIVDFATLHHLEMEIMDVDDGKIPLHFYTDGRGSELAPAQVQRGYTVAVLYATRHVFKFGEPGIRHEDPRMIKIFPLSLHKLLVLNDQVQQFSTELDGIRMCHGCGKKAKSLQRCGKCSSFWYCDRACQVAGWNEKGHKVDCKLLKDPDLRGLFALKWDEFDNYIRFPFNV</sequence>
<dbReference type="STRING" id="576137.A0A1L7XHC2"/>
<protein>
    <submittedName>
        <fullName evidence="7">Uncharacterized protein</fullName>
    </submittedName>
</protein>
<dbReference type="InterPro" id="IPR002893">
    <property type="entry name" value="Znf_MYND"/>
</dbReference>
<proteinExistence type="predicted"/>
<dbReference type="PANTHER" id="PTHR47332:SF2">
    <property type="entry name" value="SET-6"/>
    <property type="match status" value="1"/>
</dbReference>
<dbReference type="AlphaFoldDB" id="A0A1L7XHC2"/>
<reference evidence="7 8" key="1">
    <citation type="submission" date="2016-03" db="EMBL/GenBank/DDBJ databases">
        <authorList>
            <person name="Ploux O."/>
        </authorList>
    </citation>
    <scope>NUCLEOTIDE SEQUENCE [LARGE SCALE GENOMIC DNA]</scope>
    <source>
        <strain evidence="7 8">UAMH 11012</strain>
    </source>
</reference>
<name>A0A1L7XHC2_9HELO</name>
<keyword evidence="3" id="KW-0862">Zinc</keyword>
<evidence type="ECO:0000256" key="4">
    <source>
        <dbReference type="PROSITE-ProRule" id="PRU00134"/>
    </source>
</evidence>
<dbReference type="InterPro" id="IPR001214">
    <property type="entry name" value="SET_dom"/>
</dbReference>
<keyword evidence="8" id="KW-1185">Reference proteome</keyword>
<dbReference type="InterPro" id="IPR046341">
    <property type="entry name" value="SET_dom_sf"/>
</dbReference>
<dbReference type="InterPro" id="IPR053185">
    <property type="entry name" value="SET_domain_protein"/>
</dbReference>
<dbReference type="GO" id="GO:0008270">
    <property type="term" value="F:zinc ion binding"/>
    <property type="evidence" value="ECO:0007669"/>
    <property type="project" value="UniProtKB-KW"/>
</dbReference>
<evidence type="ECO:0000313" key="7">
    <source>
        <dbReference type="EMBL" id="CZR64408.1"/>
    </source>
</evidence>
<keyword evidence="2 4" id="KW-0863">Zinc-finger</keyword>
<keyword evidence="1" id="KW-0479">Metal-binding</keyword>
<evidence type="ECO:0000313" key="8">
    <source>
        <dbReference type="Proteomes" id="UP000184330"/>
    </source>
</evidence>
<dbReference type="OrthoDB" id="265717at2759"/>